<reference evidence="1 2" key="1">
    <citation type="submission" date="2020-07" db="EMBL/GenBank/DDBJ databases">
        <title>Comparative genomics of pyrophilous fungi reveals a link between fire events and developmental genes.</title>
        <authorList>
            <consortium name="DOE Joint Genome Institute"/>
            <person name="Steindorff A.S."/>
            <person name="Carver A."/>
            <person name="Calhoun S."/>
            <person name="Stillman K."/>
            <person name="Liu H."/>
            <person name="Lipzen A."/>
            <person name="Pangilinan J."/>
            <person name="Labutti K."/>
            <person name="Bruns T.D."/>
            <person name="Grigoriev I.V."/>
        </authorList>
    </citation>
    <scope>NUCLEOTIDE SEQUENCE [LARGE SCALE GENOMIC DNA]</scope>
    <source>
        <strain evidence="1 2">CBS 144469</strain>
    </source>
</reference>
<sequence length="165" mass="18602">MSPRREVTKYRLRKKSGGVCSLPRAMRLEWDYPYKWLGGYPLEFILVVPQSHFHFDVTDATSARGLIPPFDPSHARIRFPTTMPAFLNSVIDTMFEPVEGMGRPTRRRGSCYWTGCGGAAGGSEAGEENLPFLNAYLRTGSMKQSPLVEERERIKARRLAPPLAL</sequence>
<name>A0A8H6HC63_9AGAR</name>
<dbReference type="OrthoDB" id="2730545at2759"/>
<dbReference type="EMBL" id="JACGCI010000124">
    <property type="protein sequence ID" value="KAF6744268.1"/>
    <property type="molecule type" value="Genomic_DNA"/>
</dbReference>
<gene>
    <name evidence="1" type="ORF">DFP72DRAFT_1078816</name>
</gene>
<dbReference type="Proteomes" id="UP000521943">
    <property type="component" value="Unassembled WGS sequence"/>
</dbReference>
<protein>
    <submittedName>
        <fullName evidence="1">Uncharacterized protein</fullName>
    </submittedName>
</protein>
<proteinExistence type="predicted"/>
<keyword evidence="2" id="KW-1185">Reference proteome</keyword>
<dbReference type="AlphaFoldDB" id="A0A8H6HC63"/>
<evidence type="ECO:0000313" key="2">
    <source>
        <dbReference type="Proteomes" id="UP000521943"/>
    </source>
</evidence>
<evidence type="ECO:0000313" key="1">
    <source>
        <dbReference type="EMBL" id="KAF6744268.1"/>
    </source>
</evidence>
<organism evidence="1 2">
    <name type="scientific">Ephemerocybe angulata</name>
    <dbReference type="NCBI Taxonomy" id="980116"/>
    <lineage>
        <taxon>Eukaryota</taxon>
        <taxon>Fungi</taxon>
        <taxon>Dikarya</taxon>
        <taxon>Basidiomycota</taxon>
        <taxon>Agaricomycotina</taxon>
        <taxon>Agaricomycetes</taxon>
        <taxon>Agaricomycetidae</taxon>
        <taxon>Agaricales</taxon>
        <taxon>Agaricineae</taxon>
        <taxon>Psathyrellaceae</taxon>
        <taxon>Ephemerocybe</taxon>
    </lineage>
</organism>
<accession>A0A8H6HC63</accession>
<comment type="caution">
    <text evidence="1">The sequence shown here is derived from an EMBL/GenBank/DDBJ whole genome shotgun (WGS) entry which is preliminary data.</text>
</comment>